<gene>
    <name evidence="1" type="ORF">EJB05_47422</name>
</gene>
<keyword evidence="2" id="KW-1185">Reference proteome</keyword>
<feature type="non-terminal residue" evidence="1">
    <location>
        <position position="1"/>
    </location>
</feature>
<evidence type="ECO:0000313" key="2">
    <source>
        <dbReference type="Proteomes" id="UP000324897"/>
    </source>
</evidence>
<dbReference type="InterPro" id="IPR036928">
    <property type="entry name" value="AS_sf"/>
</dbReference>
<comment type="caution">
    <text evidence="1">The sequence shown here is derived from an EMBL/GenBank/DDBJ whole genome shotgun (WGS) entry which is preliminary data.</text>
</comment>
<dbReference type="PANTHER" id="PTHR42678:SF34">
    <property type="entry name" value="OS04G0183300 PROTEIN"/>
    <property type="match status" value="1"/>
</dbReference>
<dbReference type="AlphaFoldDB" id="A0A5J9T7I0"/>
<sequence length="135" mass="14744">MKRGSYEIFQKLGGPCPPPPPPAPPLPFGISFGGLKGYEPRLIEIAYAFEQASKVRNPPIVPKSQVSLDPNLHQASALSGSANTSAGSRSEIMMWSSRFTTVWTSTFLFGSKANVYVKFKRVEVTGGLNIRRWTG</sequence>
<name>A0A5J9T7I0_9POAL</name>
<dbReference type="EMBL" id="RWGY01000045">
    <property type="protein sequence ID" value="TVU07370.1"/>
    <property type="molecule type" value="Genomic_DNA"/>
</dbReference>
<dbReference type="Gramene" id="TVU07370">
    <property type="protein sequence ID" value="TVU07370"/>
    <property type="gene ID" value="EJB05_47422"/>
</dbReference>
<dbReference type="OrthoDB" id="566138at2759"/>
<dbReference type="Proteomes" id="UP000324897">
    <property type="component" value="Unassembled WGS sequence"/>
</dbReference>
<organism evidence="1 2">
    <name type="scientific">Eragrostis curvula</name>
    <name type="common">weeping love grass</name>
    <dbReference type="NCBI Taxonomy" id="38414"/>
    <lineage>
        <taxon>Eukaryota</taxon>
        <taxon>Viridiplantae</taxon>
        <taxon>Streptophyta</taxon>
        <taxon>Embryophyta</taxon>
        <taxon>Tracheophyta</taxon>
        <taxon>Spermatophyta</taxon>
        <taxon>Magnoliopsida</taxon>
        <taxon>Liliopsida</taxon>
        <taxon>Poales</taxon>
        <taxon>Poaceae</taxon>
        <taxon>PACMAD clade</taxon>
        <taxon>Chloridoideae</taxon>
        <taxon>Eragrostideae</taxon>
        <taxon>Eragrostidinae</taxon>
        <taxon>Eragrostis</taxon>
    </lineage>
</organism>
<dbReference type="PANTHER" id="PTHR42678">
    <property type="entry name" value="AMIDASE"/>
    <property type="match status" value="1"/>
</dbReference>
<dbReference type="SUPFAM" id="SSF75304">
    <property type="entry name" value="Amidase signature (AS) enzymes"/>
    <property type="match status" value="1"/>
</dbReference>
<accession>A0A5J9T7I0</accession>
<evidence type="ECO:0000313" key="1">
    <source>
        <dbReference type="EMBL" id="TVU07370.1"/>
    </source>
</evidence>
<proteinExistence type="predicted"/>
<protein>
    <submittedName>
        <fullName evidence="1">Uncharacterized protein</fullName>
    </submittedName>
</protein>
<reference evidence="1 2" key="1">
    <citation type="journal article" date="2019" name="Sci. Rep.">
        <title>A high-quality genome of Eragrostis curvula grass provides insights into Poaceae evolution and supports new strategies to enhance forage quality.</title>
        <authorList>
            <person name="Carballo J."/>
            <person name="Santos B.A.C.M."/>
            <person name="Zappacosta D."/>
            <person name="Garbus I."/>
            <person name="Selva J.P."/>
            <person name="Gallo C.A."/>
            <person name="Diaz A."/>
            <person name="Albertini E."/>
            <person name="Caccamo M."/>
            <person name="Echenique V."/>
        </authorList>
    </citation>
    <scope>NUCLEOTIDE SEQUENCE [LARGE SCALE GENOMIC DNA]</scope>
    <source>
        <strain evidence="2">cv. Victoria</strain>
        <tissue evidence="1">Leaf</tissue>
    </source>
</reference>